<evidence type="ECO:0000313" key="1">
    <source>
        <dbReference type="EMBL" id="GAA4650028.1"/>
    </source>
</evidence>
<keyword evidence="2" id="KW-1185">Reference proteome</keyword>
<evidence type="ECO:0000313" key="2">
    <source>
        <dbReference type="Proteomes" id="UP001500604"/>
    </source>
</evidence>
<dbReference type="Proteomes" id="UP001500604">
    <property type="component" value="Unassembled WGS sequence"/>
</dbReference>
<protein>
    <submittedName>
        <fullName evidence="1">Uncharacterized protein</fullName>
    </submittedName>
</protein>
<name>A0ABP8V1B4_9GAMM</name>
<dbReference type="RefSeq" id="WP_345196099.1">
    <property type="nucleotide sequence ID" value="NZ_BAABFL010000351.1"/>
</dbReference>
<organism evidence="1 2">
    <name type="scientific">Kistimonas scapharcae</name>
    <dbReference type="NCBI Taxonomy" id="1036133"/>
    <lineage>
        <taxon>Bacteria</taxon>
        <taxon>Pseudomonadati</taxon>
        <taxon>Pseudomonadota</taxon>
        <taxon>Gammaproteobacteria</taxon>
        <taxon>Oceanospirillales</taxon>
        <taxon>Endozoicomonadaceae</taxon>
        <taxon>Kistimonas</taxon>
    </lineage>
</organism>
<accession>A0ABP8V1B4</accession>
<sequence>MGKPTLCHMVAYLKRIGVTMSPLNKEAIESAYYRSIYQVLPREQTLQAIALRPQKHYHRR</sequence>
<gene>
    <name evidence="1" type="ORF">GCM10023116_23110</name>
</gene>
<reference evidence="2" key="1">
    <citation type="journal article" date="2019" name="Int. J. Syst. Evol. Microbiol.">
        <title>The Global Catalogue of Microorganisms (GCM) 10K type strain sequencing project: providing services to taxonomists for standard genome sequencing and annotation.</title>
        <authorList>
            <consortium name="The Broad Institute Genomics Platform"/>
            <consortium name="The Broad Institute Genome Sequencing Center for Infectious Disease"/>
            <person name="Wu L."/>
            <person name="Ma J."/>
        </authorList>
    </citation>
    <scope>NUCLEOTIDE SEQUENCE [LARGE SCALE GENOMIC DNA]</scope>
    <source>
        <strain evidence="2">JCM 17805</strain>
    </source>
</reference>
<dbReference type="EMBL" id="BAABFL010000351">
    <property type="protein sequence ID" value="GAA4650028.1"/>
    <property type="molecule type" value="Genomic_DNA"/>
</dbReference>
<comment type="caution">
    <text evidence="1">The sequence shown here is derived from an EMBL/GenBank/DDBJ whole genome shotgun (WGS) entry which is preliminary data.</text>
</comment>
<proteinExistence type="predicted"/>